<proteinExistence type="predicted"/>
<organism evidence="1 2">
    <name type="scientific">Coprinellus micaceus</name>
    <name type="common">Glistening ink-cap mushroom</name>
    <name type="synonym">Coprinus micaceus</name>
    <dbReference type="NCBI Taxonomy" id="71717"/>
    <lineage>
        <taxon>Eukaryota</taxon>
        <taxon>Fungi</taxon>
        <taxon>Dikarya</taxon>
        <taxon>Basidiomycota</taxon>
        <taxon>Agaricomycotina</taxon>
        <taxon>Agaricomycetes</taxon>
        <taxon>Agaricomycetidae</taxon>
        <taxon>Agaricales</taxon>
        <taxon>Agaricineae</taxon>
        <taxon>Psathyrellaceae</taxon>
        <taxon>Coprinellus</taxon>
    </lineage>
</organism>
<keyword evidence="2" id="KW-1185">Reference proteome</keyword>
<evidence type="ECO:0000313" key="2">
    <source>
        <dbReference type="Proteomes" id="UP000298030"/>
    </source>
</evidence>
<reference evidence="1 2" key="1">
    <citation type="journal article" date="2019" name="Nat. Ecol. Evol.">
        <title>Megaphylogeny resolves global patterns of mushroom evolution.</title>
        <authorList>
            <person name="Varga T."/>
            <person name="Krizsan K."/>
            <person name="Foldi C."/>
            <person name="Dima B."/>
            <person name="Sanchez-Garcia M."/>
            <person name="Sanchez-Ramirez S."/>
            <person name="Szollosi G.J."/>
            <person name="Szarkandi J.G."/>
            <person name="Papp V."/>
            <person name="Albert L."/>
            <person name="Andreopoulos W."/>
            <person name="Angelini C."/>
            <person name="Antonin V."/>
            <person name="Barry K.W."/>
            <person name="Bougher N.L."/>
            <person name="Buchanan P."/>
            <person name="Buyck B."/>
            <person name="Bense V."/>
            <person name="Catcheside P."/>
            <person name="Chovatia M."/>
            <person name="Cooper J."/>
            <person name="Damon W."/>
            <person name="Desjardin D."/>
            <person name="Finy P."/>
            <person name="Geml J."/>
            <person name="Haridas S."/>
            <person name="Hughes K."/>
            <person name="Justo A."/>
            <person name="Karasinski D."/>
            <person name="Kautmanova I."/>
            <person name="Kiss B."/>
            <person name="Kocsube S."/>
            <person name="Kotiranta H."/>
            <person name="LaButti K.M."/>
            <person name="Lechner B.E."/>
            <person name="Liimatainen K."/>
            <person name="Lipzen A."/>
            <person name="Lukacs Z."/>
            <person name="Mihaltcheva S."/>
            <person name="Morgado L.N."/>
            <person name="Niskanen T."/>
            <person name="Noordeloos M.E."/>
            <person name="Ohm R.A."/>
            <person name="Ortiz-Santana B."/>
            <person name="Ovrebo C."/>
            <person name="Racz N."/>
            <person name="Riley R."/>
            <person name="Savchenko A."/>
            <person name="Shiryaev A."/>
            <person name="Soop K."/>
            <person name="Spirin V."/>
            <person name="Szebenyi C."/>
            <person name="Tomsovsky M."/>
            <person name="Tulloss R.E."/>
            <person name="Uehling J."/>
            <person name="Grigoriev I.V."/>
            <person name="Vagvolgyi C."/>
            <person name="Papp T."/>
            <person name="Martin F.M."/>
            <person name="Miettinen O."/>
            <person name="Hibbett D.S."/>
            <person name="Nagy L.G."/>
        </authorList>
    </citation>
    <scope>NUCLEOTIDE SEQUENCE [LARGE SCALE GENOMIC DNA]</scope>
    <source>
        <strain evidence="1 2">FP101781</strain>
    </source>
</reference>
<dbReference type="AlphaFoldDB" id="A0A4Y7SXW6"/>
<comment type="caution">
    <text evidence="1">The sequence shown here is derived from an EMBL/GenBank/DDBJ whole genome shotgun (WGS) entry which is preliminary data.</text>
</comment>
<gene>
    <name evidence="1" type="ORF">FA13DRAFT_1039341</name>
</gene>
<sequence>MAIKFQWKLYMGICNQRTWRPVRACISNMISITRGRLIPWHGGEIEVHRDRGTGASLSIYTILYHSCCVILAADGLQTWGVQWKCVHVKRSTGEPLKWSAQLQPVGQFTPIEPGTRVGCISSSSDTVTGSGGTRCQRCLGTVLPAPKALADTGQSRQPTRSHHRAAVAAGHMHALILREIVVLLFYA</sequence>
<dbReference type="EMBL" id="QPFP01000048">
    <property type="protein sequence ID" value="TEB26464.1"/>
    <property type="molecule type" value="Genomic_DNA"/>
</dbReference>
<dbReference type="Proteomes" id="UP000298030">
    <property type="component" value="Unassembled WGS sequence"/>
</dbReference>
<accession>A0A4Y7SXW6</accession>
<name>A0A4Y7SXW6_COPMI</name>
<protein>
    <submittedName>
        <fullName evidence="1">Uncharacterized protein</fullName>
    </submittedName>
</protein>
<evidence type="ECO:0000313" key="1">
    <source>
        <dbReference type="EMBL" id="TEB26464.1"/>
    </source>
</evidence>